<dbReference type="AlphaFoldDB" id="A0AAX6QT50"/>
<dbReference type="InterPro" id="IPR032675">
    <property type="entry name" value="LRR_dom_sf"/>
</dbReference>
<sequence>MHPGASEPAAEEVVELDCEQEPDVEECAGDHGDVDQRASKEEINDPKEICVGPSDTLCPSQQKQSGDSESISHLAQPRGDREDQGPRMTKQFLQKLCKQHKLYLTPALNDVLYLHFKGFDCIENLEEYTGLRCLWLECNGIQKIQNLEAQTELRCLFLQMNLLHKIENLEPLQKLDSLNLSNNYIKTIENLSCLPVLNTLQIAHNCLEMVEDIQHLKDCLKLCVLDLSHNKLSDPEILNILESIPDLRVLNLMGNPVIKNIPNYRRTVTVRLKYLTYLDDRPVFPKDRACAEAWARGGYTAEKEERELWESREQKKITDSIEALAMIKQRAEEHRREKGREGVSTSSRVPAAEGALATEPCGTGTEDAEAISPGTEEKLFIEDLPDLEDIDDTGAPLEDQDKELCFPKIEAVSSMTHDSGTELDGTALPSPERSPTGALSHIFTVSRDTSKKAKAPFEGILNKEVTRDVEIRSQDTKSTRPLIQELLDKPSGQALASPCCRRDTSEGRDRDGHPPGTSSPGDQTEKDKAQPEVASEEPSMRAGWGDVEFPLD</sequence>
<feature type="region of interest" description="Disordered" evidence="11">
    <location>
        <begin position="486"/>
        <end position="552"/>
    </location>
</feature>
<evidence type="ECO:0000256" key="6">
    <source>
        <dbReference type="ARBA" id="ARBA00023069"/>
    </source>
</evidence>
<feature type="region of interest" description="Disordered" evidence="11">
    <location>
        <begin position="415"/>
        <end position="439"/>
    </location>
</feature>
<evidence type="ECO:0000256" key="3">
    <source>
        <dbReference type="ARBA" id="ARBA00022553"/>
    </source>
</evidence>
<feature type="compositionally biased region" description="Basic and acidic residues" evidence="11">
    <location>
        <begin position="28"/>
        <end position="48"/>
    </location>
</feature>
<keyword evidence="4 10" id="KW-0433">Leucine-rich repeat</keyword>
<keyword evidence="6 10" id="KW-0969">Cilium</keyword>
<dbReference type="GeneID" id="101711622"/>
<evidence type="ECO:0000313" key="12">
    <source>
        <dbReference type="Proteomes" id="UP000694906"/>
    </source>
</evidence>
<feature type="compositionally biased region" description="Acidic residues" evidence="11">
    <location>
        <begin position="9"/>
        <end position="27"/>
    </location>
</feature>
<evidence type="ECO:0000256" key="7">
    <source>
        <dbReference type="ARBA" id="ARBA00023273"/>
    </source>
</evidence>
<dbReference type="PANTHER" id="PTHR45973:SF19">
    <property type="entry name" value="DYNEIN AXONEMAL ASSEMBLY FACTOR 1"/>
    <property type="match status" value="1"/>
</dbReference>
<dbReference type="InterPro" id="IPR001611">
    <property type="entry name" value="Leu-rich_rpt"/>
</dbReference>
<dbReference type="Proteomes" id="UP000694906">
    <property type="component" value="Unplaced"/>
</dbReference>
<evidence type="ECO:0000256" key="10">
    <source>
        <dbReference type="RuleBase" id="RU364076"/>
    </source>
</evidence>
<protein>
    <recommendedName>
        <fullName evidence="8 10">Dynein axonemal assembly factor 1</fullName>
    </recommendedName>
</protein>
<feature type="compositionally biased region" description="Basic and acidic residues" evidence="11">
    <location>
        <begin position="332"/>
        <end position="341"/>
    </location>
</feature>
<dbReference type="CTD" id="123872"/>
<name>A0AAX6QT50_HETGA</name>
<reference evidence="13" key="1">
    <citation type="submission" date="2025-08" db="UniProtKB">
        <authorList>
            <consortium name="RefSeq"/>
        </authorList>
    </citation>
    <scope>IDENTIFICATION</scope>
</reference>
<dbReference type="GO" id="GO:0035082">
    <property type="term" value="P:axoneme assembly"/>
    <property type="evidence" value="ECO:0007669"/>
    <property type="project" value="TreeGrafter"/>
</dbReference>
<feature type="region of interest" description="Disordered" evidence="11">
    <location>
        <begin position="1"/>
        <end position="87"/>
    </location>
</feature>
<dbReference type="PROSITE" id="PS51450">
    <property type="entry name" value="LRR"/>
    <property type="match status" value="4"/>
</dbReference>
<dbReference type="Pfam" id="PF14580">
    <property type="entry name" value="LRR_9"/>
    <property type="match status" value="1"/>
</dbReference>
<keyword evidence="12" id="KW-1185">Reference proteome</keyword>
<feature type="compositionally biased region" description="Basic and acidic residues" evidence="11">
    <location>
        <begin position="500"/>
        <end position="513"/>
    </location>
</feature>
<evidence type="ECO:0000256" key="5">
    <source>
        <dbReference type="ARBA" id="ARBA00022737"/>
    </source>
</evidence>
<keyword evidence="5 10" id="KW-0677">Repeat</keyword>
<accession>A0AAX6QT50</accession>
<dbReference type="FunFam" id="3.80.10.10:FF:000394">
    <property type="entry name" value="Dynein assembly factor 1, axonemal"/>
    <property type="match status" value="1"/>
</dbReference>
<comment type="function">
    <text evidence="9 10">Cilium-specific protein required for the stability of the ciliary architecture. Plays a role in cytoplasmic preassembly of dynein arms. Involved in regulation of microtubule-based cilia and actin-based brush border microvilli.</text>
</comment>
<evidence type="ECO:0000256" key="4">
    <source>
        <dbReference type="ARBA" id="ARBA00022614"/>
    </source>
</evidence>
<dbReference type="SMART" id="SM00365">
    <property type="entry name" value="LRR_SD22"/>
    <property type="match status" value="3"/>
</dbReference>
<keyword evidence="7 10" id="KW-0966">Cell projection</keyword>
<evidence type="ECO:0000256" key="1">
    <source>
        <dbReference type="ARBA" id="ARBA00004138"/>
    </source>
</evidence>
<dbReference type="Gene3D" id="3.80.10.10">
    <property type="entry name" value="Ribonuclease Inhibitor"/>
    <property type="match status" value="2"/>
</dbReference>
<proteinExistence type="inferred from homology"/>
<feature type="compositionally biased region" description="Polar residues" evidence="11">
    <location>
        <begin position="57"/>
        <end position="73"/>
    </location>
</feature>
<dbReference type="RefSeq" id="XP_012926926.1">
    <property type="nucleotide sequence ID" value="XM_013071472.2"/>
</dbReference>
<dbReference type="GO" id="GO:0005930">
    <property type="term" value="C:axoneme"/>
    <property type="evidence" value="ECO:0007669"/>
    <property type="project" value="TreeGrafter"/>
</dbReference>
<dbReference type="InterPro" id="IPR050576">
    <property type="entry name" value="Cilia_flagella_integrity"/>
</dbReference>
<comment type="subcellular location">
    <subcellularLocation>
        <location evidence="1 10">Cell projection</location>
        <location evidence="1 10">Cilium</location>
    </subcellularLocation>
</comment>
<dbReference type="GO" id="GO:0070840">
    <property type="term" value="F:dynein complex binding"/>
    <property type="evidence" value="ECO:0007669"/>
    <property type="project" value="UniProtKB-UniRule"/>
</dbReference>
<feature type="region of interest" description="Disordered" evidence="11">
    <location>
        <begin position="332"/>
        <end position="351"/>
    </location>
</feature>
<comment type="similarity">
    <text evidence="2 10">Belongs to the DNAAF1 family.</text>
</comment>
<evidence type="ECO:0000256" key="11">
    <source>
        <dbReference type="SAM" id="MobiDB-lite"/>
    </source>
</evidence>
<evidence type="ECO:0000256" key="2">
    <source>
        <dbReference type="ARBA" id="ARBA00006453"/>
    </source>
</evidence>
<organism evidence="12 13">
    <name type="scientific">Heterocephalus glaber</name>
    <name type="common">Naked mole rat</name>
    <dbReference type="NCBI Taxonomy" id="10181"/>
    <lineage>
        <taxon>Eukaryota</taxon>
        <taxon>Metazoa</taxon>
        <taxon>Chordata</taxon>
        <taxon>Craniata</taxon>
        <taxon>Vertebrata</taxon>
        <taxon>Euteleostomi</taxon>
        <taxon>Mammalia</taxon>
        <taxon>Eutheria</taxon>
        <taxon>Euarchontoglires</taxon>
        <taxon>Glires</taxon>
        <taxon>Rodentia</taxon>
        <taxon>Hystricomorpha</taxon>
        <taxon>Bathyergidae</taxon>
        <taxon>Heterocephalus</taxon>
    </lineage>
</organism>
<dbReference type="SUPFAM" id="SSF52075">
    <property type="entry name" value="Outer arm dynein light chain 1"/>
    <property type="match status" value="1"/>
</dbReference>
<evidence type="ECO:0000256" key="8">
    <source>
        <dbReference type="ARBA" id="ARBA00024429"/>
    </source>
</evidence>
<evidence type="ECO:0000256" key="9">
    <source>
        <dbReference type="ARBA" id="ARBA00046066"/>
    </source>
</evidence>
<evidence type="ECO:0000313" key="13">
    <source>
        <dbReference type="RefSeq" id="XP_012926926.1"/>
    </source>
</evidence>
<dbReference type="PANTHER" id="PTHR45973">
    <property type="entry name" value="PROTEIN PHOSPHATASE 1 REGULATORY SUBUNIT SDS22-RELATED"/>
    <property type="match status" value="1"/>
</dbReference>
<dbReference type="FunFam" id="3.80.10.10:FF:000349">
    <property type="entry name" value="Dynein assembly factor 1, axonemal"/>
    <property type="match status" value="1"/>
</dbReference>
<gene>
    <name evidence="13" type="primary">Dnaaf1</name>
</gene>
<keyword evidence="3" id="KW-0597">Phosphoprotein</keyword>